<dbReference type="GeneID" id="39581148"/>
<feature type="domain" description="AMP-dependent synthetase/ligase" evidence="3">
    <location>
        <begin position="51"/>
        <end position="166"/>
    </location>
</feature>
<dbReference type="OrthoDB" id="10253869at2759"/>
<dbReference type="GO" id="GO:0009898">
    <property type="term" value="C:cytoplasmic side of plasma membrane"/>
    <property type="evidence" value="ECO:0007669"/>
    <property type="project" value="TreeGrafter"/>
</dbReference>
<dbReference type="GO" id="GO:0005777">
    <property type="term" value="C:peroxisome"/>
    <property type="evidence" value="ECO:0007669"/>
    <property type="project" value="TreeGrafter"/>
</dbReference>
<dbReference type="Pfam" id="PF00501">
    <property type="entry name" value="AMP-binding"/>
    <property type="match status" value="2"/>
</dbReference>
<dbReference type="Gene3D" id="3.40.50.12780">
    <property type="entry name" value="N-terminal domain of ligase-like"/>
    <property type="match status" value="2"/>
</dbReference>
<dbReference type="GO" id="GO:0004467">
    <property type="term" value="F:long-chain fatty acid-CoA ligase activity"/>
    <property type="evidence" value="ECO:0007669"/>
    <property type="project" value="TreeGrafter"/>
</dbReference>
<dbReference type="PANTHER" id="PTHR43107">
    <property type="entry name" value="LONG-CHAIN FATTY ACID TRANSPORT PROTEIN"/>
    <property type="match status" value="1"/>
</dbReference>
<organism evidence="4 5">
    <name type="scientific">Sodiomyces alkalinus (strain CBS 110278 / VKM F-3762 / F11)</name>
    <name type="common">Alkaliphilic filamentous fungus</name>
    <dbReference type="NCBI Taxonomy" id="1314773"/>
    <lineage>
        <taxon>Eukaryota</taxon>
        <taxon>Fungi</taxon>
        <taxon>Dikarya</taxon>
        <taxon>Ascomycota</taxon>
        <taxon>Pezizomycotina</taxon>
        <taxon>Sordariomycetes</taxon>
        <taxon>Hypocreomycetidae</taxon>
        <taxon>Glomerellales</taxon>
        <taxon>Plectosphaerellaceae</taxon>
        <taxon>Sodiomyces</taxon>
    </lineage>
</organism>
<evidence type="ECO:0000313" key="4">
    <source>
        <dbReference type="EMBL" id="ROT35256.1"/>
    </source>
</evidence>
<dbReference type="PANTHER" id="PTHR43107:SF6">
    <property type="entry name" value="ACYL-COA SYNTHETASE FAMILY PROTEIN (CEFD1), PUTATIVE (AFU_ORTHOLOGUE AFUA_6G03630)-RELATED"/>
    <property type="match status" value="1"/>
</dbReference>
<dbReference type="GO" id="GO:0005324">
    <property type="term" value="F:long-chain fatty acid transmembrane transporter activity"/>
    <property type="evidence" value="ECO:0007669"/>
    <property type="project" value="TreeGrafter"/>
</dbReference>
<dbReference type="RefSeq" id="XP_028463062.1">
    <property type="nucleotide sequence ID" value="XM_028612670.1"/>
</dbReference>
<dbReference type="EMBL" id="ML119061">
    <property type="protein sequence ID" value="ROT35256.1"/>
    <property type="molecule type" value="Genomic_DNA"/>
</dbReference>
<evidence type="ECO:0000313" key="5">
    <source>
        <dbReference type="Proteomes" id="UP000272025"/>
    </source>
</evidence>
<protein>
    <submittedName>
        <fullName evidence="4">Isopenicillin n-CoA synthetase</fullName>
    </submittedName>
</protein>
<name>A0A3N2PLM5_SODAK</name>
<dbReference type="Proteomes" id="UP000272025">
    <property type="component" value="Unassembled WGS sequence"/>
</dbReference>
<feature type="domain" description="AMP-dependent synthetase/ligase" evidence="3">
    <location>
        <begin position="206"/>
        <end position="402"/>
    </location>
</feature>
<dbReference type="InterPro" id="IPR042099">
    <property type="entry name" value="ANL_N_sf"/>
</dbReference>
<dbReference type="Gene3D" id="3.30.300.30">
    <property type="match status" value="1"/>
</dbReference>
<comment type="similarity">
    <text evidence="1">Belongs to the ATP-dependent AMP-binding enzyme family.</text>
</comment>
<dbReference type="InterPro" id="IPR045851">
    <property type="entry name" value="AMP-bd_C_sf"/>
</dbReference>
<dbReference type="GO" id="GO:0005811">
    <property type="term" value="C:lipid droplet"/>
    <property type="evidence" value="ECO:0007669"/>
    <property type="project" value="TreeGrafter"/>
</dbReference>
<keyword evidence="5" id="KW-1185">Reference proteome</keyword>
<dbReference type="STRING" id="1314773.A0A3N2PLM5"/>
<dbReference type="InterPro" id="IPR000873">
    <property type="entry name" value="AMP-dep_synth/lig_dom"/>
</dbReference>
<dbReference type="AlphaFoldDB" id="A0A3N2PLM5"/>
<evidence type="ECO:0000259" key="3">
    <source>
        <dbReference type="Pfam" id="PF00501"/>
    </source>
</evidence>
<accession>A0A3N2PLM5</accession>
<evidence type="ECO:0000256" key="2">
    <source>
        <dbReference type="ARBA" id="ARBA00022598"/>
    </source>
</evidence>
<proteinExistence type="inferred from homology"/>
<keyword evidence="2" id="KW-0436">Ligase</keyword>
<sequence length="588" mass="65201">MALVGIAAGSAYLDAKFHITKDLDQLSRAKQGERNFARAVEQKKASGFFLFEAAARRLGNAPCIWSRQAQYTWTQTYERVCQYGRYFQALGVSPSQYVGVYLYNSPELLFVWMGLLSIGAAPALVNYNLASDALVHCVRLAGTWFLLYDDAQDCVSRMEAADAQLREIGVETIRLSGSLKAGIAGNAFPLTVARNYPSASLLPKTFGQRPGPDGDRTYYCIPLYHGTGGIAAMNDLMSGISIAVAPKFSLSRFWDDCIQSKSTVFVYVGELVRYLLSAPPSPNDRKHQIRLIWGNGLGPELWTKFQERFGVSDIGEFYASTEGVLTLVKHYRSPGFGIGAVGHHGWLLRRKFHKTYVPVHIDPDTGDVWRSPKTGFAKRVPYDQGGEILVKLPSPSAWAGYWQAEDATQKKLLRDVFEKGDVYFRTGDALRRDADGHWHFLDRLGDTYRWKGENVSTTEVAQVLGSDARVAEANVYGVKIPGHEGRAGCVALVWRQDGLAALLRSKLPPYAVPVFLRVRDGGVGGMSTDNHKHSKVPLREEGVDPRARGTKVPGGERDLFFWLPAGSSEYVPFTESDWDMLGQARARL</sequence>
<dbReference type="GO" id="GO:0044539">
    <property type="term" value="P:long-chain fatty acid import into cell"/>
    <property type="evidence" value="ECO:0007669"/>
    <property type="project" value="TreeGrafter"/>
</dbReference>
<gene>
    <name evidence="4" type="ORF">SODALDRAFT_337322</name>
</gene>
<evidence type="ECO:0000256" key="1">
    <source>
        <dbReference type="ARBA" id="ARBA00006432"/>
    </source>
</evidence>
<dbReference type="SUPFAM" id="SSF56801">
    <property type="entry name" value="Acetyl-CoA synthetase-like"/>
    <property type="match status" value="1"/>
</dbReference>
<reference evidence="4 5" key="1">
    <citation type="journal article" date="2018" name="Mol. Ecol.">
        <title>The obligate alkalophilic soda-lake fungus Sodiomyces alkalinus has shifted to a protein diet.</title>
        <authorList>
            <person name="Grum-Grzhimaylo A.A."/>
            <person name="Falkoski D.L."/>
            <person name="van den Heuvel J."/>
            <person name="Valero-Jimenez C.A."/>
            <person name="Min B."/>
            <person name="Choi I.G."/>
            <person name="Lipzen A."/>
            <person name="Daum C.G."/>
            <person name="Aanen D.K."/>
            <person name="Tsang A."/>
            <person name="Henrissat B."/>
            <person name="Bilanenko E.N."/>
            <person name="de Vries R.P."/>
            <person name="van Kan J.A.L."/>
            <person name="Grigoriev I.V."/>
            <person name="Debets A.J.M."/>
        </authorList>
    </citation>
    <scope>NUCLEOTIDE SEQUENCE [LARGE SCALE GENOMIC DNA]</scope>
    <source>
        <strain evidence="4 5">F11</strain>
    </source>
</reference>